<sequence>MKDYSDAFPLREARALDSELPLPTPNHSPKFRAKSCTTWITVFLAVFCALAFFFSRGDQAHLHSTTAESVFESHAPITTDSICIPHEPPPVEVENGAVSAQNIMEDGGNAVDAAVAAAFCIGVVNMFSAGIGGGGFMTVRLPPATENDTSEVWTIDFREMAPGAAYKDMYVDNPIAAQLGGLAVGVPGELHGLWEASSRWGVLEWKQLIQPSIDLANGIGWTVDPELASWINDPEFEDLMLNNPDWSAIFAPNGTILQEGDPIKRTNYATTLTTIATEGIDVFYEGPIADAIINMITTNNGTMTHEDLLNYEVKVAPAINSTYLGRKVYTNNAPTSGPALLLMLNILEHFDLGPVRTGLNEHRLVEAMKFGFAARTNISDIITQEDADRIANLYTKQHGDEVAARLTDNETHPPEYYQPVYDIQSTHGTSHISTVDKNRMAVAWTHTINLVFGSQLMEPTTGIILNDEMDDFSIPGVPNAFGLEPSPYNYPEPRKRPISTTVPTIFEHDDGSFYLSVGGVGGSYILGAVFQVILNLDWGMDVGRAIAVGRVQDQLYPLYTFIEETLPGEFVLDLAYKGHNISLYDPCIGPLSDVEAIVQPDKGITTIFAGADWRTNSGAAGY</sequence>
<gene>
    <name evidence="1" type="ORF">BV22DRAFT_1121646</name>
</gene>
<organism evidence="1 2">
    <name type="scientific">Leucogyrophana mollusca</name>
    <dbReference type="NCBI Taxonomy" id="85980"/>
    <lineage>
        <taxon>Eukaryota</taxon>
        <taxon>Fungi</taxon>
        <taxon>Dikarya</taxon>
        <taxon>Basidiomycota</taxon>
        <taxon>Agaricomycotina</taxon>
        <taxon>Agaricomycetes</taxon>
        <taxon>Agaricomycetidae</taxon>
        <taxon>Boletales</taxon>
        <taxon>Boletales incertae sedis</taxon>
        <taxon>Leucogyrophana</taxon>
    </lineage>
</organism>
<evidence type="ECO:0000313" key="1">
    <source>
        <dbReference type="EMBL" id="KAH7922184.1"/>
    </source>
</evidence>
<comment type="caution">
    <text evidence="1">The sequence shown here is derived from an EMBL/GenBank/DDBJ whole genome shotgun (WGS) entry which is preliminary data.</text>
</comment>
<name>A0ACB8B9B8_9AGAM</name>
<evidence type="ECO:0000313" key="2">
    <source>
        <dbReference type="Proteomes" id="UP000790709"/>
    </source>
</evidence>
<dbReference type="Proteomes" id="UP000790709">
    <property type="component" value="Unassembled WGS sequence"/>
</dbReference>
<protein>
    <submittedName>
        <fullName evidence="1">Gamma-glutamyltranspeptidase</fullName>
    </submittedName>
</protein>
<keyword evidence="2" id="KW-1185">Reference proteome</keyword>
<accession>A0ACB8B9B8</accession>
<dbReference type="EMBL" id="MU266494">
    <property type="protein sequence ID" value="KAH7922184.1"/>
    <property type="molecule type" value="Genomic_DNA"/>
</dbReference>
<reference evidence="1" key="1">
    <citation type="journal article" date="2021" name="New Phytol.">
        <title>Evolutionary innovations through gain and loss of genes in the ectomycorrhizal Boletales.</title>
        <authorList>
            <person name="Wu G."/>
            <person name="Miyauchi S."/>
            <person name="Morin E."/>
            <person name="Kuo A."/>
            <person name="Drula E."/>
            <person name="Varga T."/>
            <person name="Kohler A."/>
            <person name="Feng B."/>
            <person name="Cao Y."/>
            <person name="Lipzen A."/>
            <person name="Daum C."/>
            <person name="Hundley H."/>
            <person name="Pangilinan J."/>
            <person name="Johnson J."/>
            <person name="Barry K."/>
            <person name="LaButti K."/>
            <person name="Ng V."/>
            <person name="Ahrendt S."/>
            <person name="Min B."/>
            <person name="Choi I.G."/>
            <person name="Park H."/>
            <person name="Plett J.M."/>
            <person name="Magnuson J."/>
            <person name="Spatafora J.W."/>
            <person name="Nagy L.G."/>
            <person name="Henrissat B."/>
            <person name="Grigoriev I.V."/>
            <person name="Yang Z.L."/>
            <person name="Xu J."/>
            <person name="Martin F.M."/>
        </authorList>
    </citation>
    <scope>NUCLEOTIDE SEQUENCE</scope>
    <source>
        <strain evidence="1">KUC20120723A-06</strain>
    </source>
</reference>
<proteinExistence type="predicted"/>